<dbReference type="PROSITE" id="PS50111">
    <property type="entry name" value="CHEMOTAXIS_TRANSDUC_2"/>
    <property type="match status" value="1"/>
</dbReference>
<dbReference type="Pfam" id="PF00672">
    <property type="entry name" value="HAMP"/>
    <property type="match status" value="2"/>
</dbReference>
<feature type="domain" description="Methyl-accepting transducer" evidence="7">
    <location>
        <begin position="462"/>
        <end position="698"/>
    </location>
</feature>
<sequence>MTDRSRTGVGARLVPDAIRGGIVRKFATVLLVLVVAVGAVGAFTVSQSTDEIHQSVETEMATVTSLEAGELAEWIENRQTATRMISEYQDVREGNEAKLRPVFVSELRSLPNDVHAIHYVDTEAGRVLASSDPDSEGVSLSAARLAWAPETAPASADRTAMSDVYETDDGTMIGFVSSVPSAPTRAVVLVADVSDIAATFQEPVEGGFTQVVARDGTVLMAENAGAVGRAYLGADSEAFQRAIDGNEVVTEDAGIEDAMDTELVVSYVRVPGTSWVIAAHAPADNAYVLASSIQRNILLLVATAIVGFLVAGVLIAKPTGDALDDLSERARALGGGDLNVSVSSNRIDEIGTLYGAFGDMRDDLDETLSQVRTERERAAESKAEAEAMAESLERRADEYGDAMARCADGDLTVRLDEDSDHEGLREIAVSFNRMVDDLEDTVGTVRAFADEADGRATAVATGADQIEDASASVSHAMTEVAGASDEQTERLDEVSGEMSGLSATVEEIAATAADVSSLSAEAADSADAAGDAAEDALAAFDEVADHTERTAAEVEQVADEMAEITEVVDLIDGIAEQTNLLALNASIEAARAGEEGDGFAVVASEVKTLAEETSAATDDIAARIETLREASEAAAADMTATEAVVEDGVDVVEEALDAVESVGDRIDDTNDAVASIDTATDDQAATTEEVVTMAEEVADIGADTSAEIDDAAAAAQEQAAAVTQVSEAAERLSDRVQDLRALVERFDVDDVDEDLVDAVDESAVDGAGLAATATDDADDAAGTLDDTSTGAETGSGVAMTDGDGFEFGPR</sequence>
<accession>A0ABD5WT28</accession>
<feature type="domain" description="HAMP" evidence="8">
    <location>
        <begin position="322"/>
        <end position="369"/>
    </location>
</feature>
<keyword evidence="10" id="KW-1185">Reference proteome</keyword>
<evidence type="ECO:0000313" key="10">
    <source>
        <dbReference type="Proteomes" id="UP001596388"/>
    </source>
</evidence>
<dbReference type="Pfam" id="PF00015">
    <property type="entry name" value="MCPsignal"/>
    <property type="match status" value="1"/>
</dbReference>
<dbReference type="CDD" id="cd06225">
    <property type="entry name" value="HAMP"/>
    <property type="match status" value="2"/>
</dbReference>
<keyword evidence="4" id="KW-0175">Coiled coil</keyword>
<dbReference type="AlphaFoldDB" id="A0ABD5WT28"/>
<dbReference type="InterPro" id="IPR003660">
    <property type="entry name" value="HAMP_dom"/>
</dbReference>
<dbReference type="CDD" id="cd11386">
    <property type="entry name" value="MCP_signal"/>
    <property type="match status" value="1"/>
</dbReference>
<dbReference type="GeneID" id="79269380"/>
<dbReference type="SUPFAM" id="SSF158472">
    <property type="entry name" value="HAMP domain-like"/>
    <property type="match status" value="1"/>
</dbReference>
<dbReference type="SUPFAM" id="SSF58104">
    <property type="entry name" value="Methyl-accepting chemotaxis protein (MCP) signaling domain"/>
    <property type="match status" value="1"/>
</dbReference>
<dbReference type="InterPro" id="IPR004089">
    <property type="entry name" value="MCPsignal_dom"/>
</dbReference>
<evidence type="ECO:0000256" key="6">
    <source>
        <dbReference type="SAM" id="Phobius"/>
    </source>
</evidence>
<feature type="domain" description="HAMP" evidence="8">
    <location>
        <begin position="390"/>
        <end position="443"/>
    </location>
</feature>
<feature type="region of interest" description="Disordered" evidence="5">
    <location>
        <begin position="770"/>
        <end position="810"/>
    </location>
</feature>
<dbReference type="Proteomes" id="UP001596388">
    <property type="component" value="Unassembled WGS sequence"/>
</dbReference>
<feature type="coiled-coil region" evidence="4">
    <location>
        <begin position="722"/>
        <end position="749"/>
    </location>
</feature>
<feature type="coiled-coil region" evidence="4">
    <location>
        <begin position="361"/>
        <end position="402"/>
    </location>
</feature>
<evidence type="ECO:0000256" key="1">
    <source>
        <dbReference type="ARBA" id="ARBA00023224"/>
    </source>
</evidence>
<dbReference type="CDD" id="cd18774">
    <property type="entry name" value="PDC2_HK_sensor"/>
    <property type="match status" value="1"/>
</dbReference>
<dbReference type="PROSITE" id="PS50885">
    <property type="entry name" value="HAMP"/>
    <property type="match status" value="2"/>
</dbReference>
<proteinExistence type="inferred from homology"/>
<dbReference type="PANTHER" id="PTHR32089:SF112">
    <property type="entry name" value="LYSOZYME-LIKE PROTEIN-RELATED"/>
    <property type="match status" value="1"/>
</dbReference>
<comment type="caution">
    <text evidence="9">The sequence shown here is derived from an EMBL/GenBank/DDBJ whole genome shotgun (WGS) entry which is preliminary data.</text>
</comment>
<keyword evidence="1 3" id="KW-0807">Transducer</keyword>
<evidence type="ECO:0000313" key="9">
    <source>
        <dbReference type="EMBL" id="MFC7096729.1"/>
    </source>
</evidence>
<evidence type="ECO:0000256" key="3">
    <source>
        <dbReference type="PROSITE-ProRule" id="PRU00284"/>
    </source>
</evidence>
<dbReference type="SMART" id="SM00283">
    <property type="entry name" value="MA"/>
    <property type="match status" value="1"/>
</dbReference>
<evidence type="ECO:0000256" key="2">
    <source>
        <dbReference type="ARBA" id="ARBA00029447"/>
    </source>
</evidence>
<comment type="similarity">
    <text evidence="2">Belongs to the methyl-accepting chemotaxis (MCP) protein family.</text>
</comment>
<evidence type="ECO:0000259" key="7">
    <source>
        <dbReference type="PROSITE" id="PS50111"/>
    </source>
</evidence>
<protein>
    <submittedName>
        <fullName evidence="9">Methyl-accepting chemotaxis protein</fullName>
    </submittedName>
</protein>
<dbReference type="SMART" id="SM00304">
    <property type="entry name" value="HAMP"/>
    <property type="match status" value="3"/>
</dbReference>
<dbReference type="Gene3D" id="6.10.250.1910">
    <property type="match status" value="1"/>
</dbReference>
<dbReference type="GO" id="GO:0007165">
    <property type="term" value="P:signal transduction"/>
    <property type="evidence" value="ECO:0007669"/>
    <property type="project" value="UniProtKB-KW"/>
</dbReference>
<dbReference type="Gene3D" id="1.10.287.950">
    <property type="entry name" value="Methyl-accepting chemotaxis protein"/>
    <property type="match status" value="1"/>
</dbReference>
<evidence type="ECO:0000256" key="5">
    <source>
        <dbReference type="SAM" id="MobiDB-lite"/>
    </source>
</evidence>
<dbReference type="PANTHER" id="PTHR32089">
    <property type="entry name" value="METHYL-ACCEPTING CHEMOTAXIS PROTEIN MCPB"/>
    <property type="match status" value="1"/>
</dbReference>
<feature type="compositionally biased region" description="Low complexity" evidence="5">
    <location>
        <begin position="770"/>
        <end position="791"/>
    </location>
</feature>
<feature type="transmembrane region" description="Helical" evidence="6">
    <location>
        <begin position="26"/>
        <end position="45"/>
    </location>
</feature>
<gene>
    <name evidence="9" type="ORF">ACFQKD_05365</name>
</gene>
<keyword evidence="6" id="KW-1133">Transmembrane helix</keyword>
<dbReference type="EMBL" id="JBHTAG010000002">
    <property type="protein sequence ID" value="MFC7096729.1"/>
    <property type="molecule type" value="Genomic_DNA"/>
</dbReference>
<keyword evidence="6" id="KW-0812">Transmembrane</keyword>
<name>A0ABD5WT28_9EURY</name>
<evidence type="ECO:0000259" key="8">
    <source>
        <dbReference type="PROSITE" id="PS50885"/>
    </source>
</evidence>
<reference evidence="9 10" key="1">
    <citation type="journal article" date="2019" name="Int. J. Syst. Evol. Microbiol.">
        <title>The Global Catalogue of Microorganisms (GCM) 10K type strain sequencing project: providing services to taxonomists for standard genome sequencing and annotation.</title>
        <authorList>
            <consortium name="The Broad Institute Genomics Platform"/>
            <consortium name="The Broad Institute Genome Sequencing Center for Infectious Disease"/>
            <person name="Wu L."/>
            <person name="Ma J."/>
        </authorList>
    </citation>
    <scope>NUCLEOTIDE SEQUENCE [LARGE SCALE GENOMIC DNA]</scope>
    <source>
        <strain evidence="9 10">DT55</strain>
    </source>
</reference>
<dbReference type="RefSeq" id="WP_276238809.1">
    <property type="nucleotide sequence ID" value="NZ_CP119989.1"/>
</dbReference>
<evidence type="ECO:0000256" key="4">
    <source>
        <dbReference type="SAM" id="Coils"/>
    </source>
</evidence>
<keyword evidence="6" id="KW-0472">Membrane</keyword>
<organism evidence="9 10">
    <name type="scientific">Halobaculum marinum</name>
    <dbReference type="NCBI Taxonomy" id="3031996"/>
    <lineage>
        <taxon>Archaea</taxon>
        <taxon>Methanobacteriati</taxon>
        <taxon>Methanobacteriota</taxon>
        <taxon>Stenosarchaea group</taxon>
        <taxon>Halobacteria</taxon>
        <taxon>Halobacteriales</taxon>
        <taxon>Haloferacaceae</taxon>
        <taxon>Halobaculum</taxon>
    </lineage>
</organism>